<dbReference type="GO" id="GO:0098552">
    <property type="term" value="C:side of membrane"/>
    <property type="evidence" value="ECO:0007669"/>
    <property type="project" value="UniProtKB-KW"/>
</dbReference>
<dbReference type="EMBL" id="CAJPDR010000581">
    <property type="protein sequence ID" value="CAF9939986.1"/>
    <property type="molecule type" value="Genomic_DNA"/>
</dbReference>
<comment type="similarity">
    <text evidence="2 5">Belongs to the glycosyl hydrolase 72 family.</text>
</comment>
<dbReference type="AlphaFoldDB" id="A0A8H3J3D8"/>
<comment type="function">
    <text evidence="5">Splits internally a 1,3-beta-glucan molecule and transfers the newly generated reducing end (the donor) to the non-reducing end of another 1,3-beta-glucan molecule (the acceptor) forming a 1,3-beta linkage, resulting in the elongation of 1,3-beta-glucan chains in the cell wall.</text>
</comment>
<evidence type="ECO:0000256" key="3">
    <source>
        <dbReference type="ARBA" id="ARBA00022729"/>
    </source>
</evidence>
<feature type="signal peptide" evidence="5">
    <location>
        <begin position="1"/>
        <end position="21"/>
    </location>
</feature>
<dbReference type="Pfam" id="PF03198">
    <property type="entry name" value="Glyco_hydro_72"/>
    <property type="match status" value="1"/>
</dbReference>
<dbReference type="SUPFAM" id="SSF51445">
    <property type="entry name" value="(Trans)glycosidases"/>
    <property type="match status" value="1"/>
</dbReference>
<name>A0A8H3J3D8_9LECA</name>
<dbReference type="Proteomes" id="UP000664203">
    <property type="component" value="Unassembled WGS sequence"/>
</dbReference>
<dbReference type="GO" id="GO:0042124">
    <property type="term" value="F:1,3-beta-glucanosyltransferase activity"/>
    <property type="evidence" value="ECO:0007669"/>
    <property type="project" value="TreeGrafter"/>
</dbReference>
<keyword evidence="5" id="KW-0472">Membrane</keyword>
<keyword evidence="5" id="KW-0336">GPI-anchor</keyword>
<comment type="caution">
    <text evidence="7">The sequence shown here is derived from an EMBL/GenBank/DDBJ whole genome shotgun (WGS) entry which is preliminary data.</text>
</comment>
<evidence type="ECO:0000256" key="4">
    <source>
        <dbReference type="ARBA" id="ARBA00023180"/>
    </source>
</evidence>
<keyword evidence="5" id="KW-0449">Lipoprotein</keyword>
<proteinExistence type="inferred from homology"/>
<evidence type="ECO:0000256" key="1">
    <source>
        <dbReference type="ARBA" id="ARBA00004609"/>
    </source>
</evidence>
<feature type="region of interest" description="Disordered" evidence="6">
    <location>
        <begin position="447"/>
        <end position="480"/>
    </location>
</feature>
<sequence>MPRFLSAICAGLVLCATLASAVQNVKVQGANFVNNVTSNRFQIIGVACVAQVIPAWKIIITDIPSSYQPGGSDAFSATSDTDPLSNGTSCLRDAALMQQLGINTIRVYNVDPTLNHDLCASIFNAVGIYMFIDVNSPLPLQSLDPGNLVTSYSSTYLNHIFSVVEAFGPYPNTLAFISANEVMNTVATGQTAPPYLRAVTRDLKNYISNHLNRSIPVGYSAADVSQILTDSWTYLSCDINGQSSDPSRSDFFGLNSYSWCGPTSLTANYDASGYNTIISTFGNTSIPVFFSEYGCNRVEPRVFDEVPVLYGNMTSVMSGGLVYEYYEEDNNYGLVWIYDNGTAQLRNDYNALQTQYNTLDVKSLESMDSSATSVQSQKCSSSLISSSGFNTSFTLPAVPSGGQTLIDNGISNPNQGKLVSVTTTAVADTVYDANGNIIKNLAIKPLADDESNTPDGSNTTGQSSSTTAAIPSPTKKGAAGRKKIGAHGLVGLMALSFFFQF</sequence>
<evidence type="ECO:0000256" key="6">
    <source>
        <dbReference type="SAM" id="MobiDB-lite"/>
    </source>
</evidence>
<dbReference type="PANTHER" id="PTHR31468:SF4">
    <property type="entry name" value="1,3-BETA-GLUCANOSYLTRANSFERASE GAS3-RELATED"/>
    <property type="match status" value="1"/>
</dbReference>
<evidence type="ECO:0000313" key="8">
    <source>
        <dbReference type="Proteomes" id="UP000664203"/>
    </source>
</evidence>
<dbReference type="InterPro" id="IPR017853">
    <property type="entry name" value="GH"/>
</dbReference>
<dbReference type="EC" id="2.4.1.-" evidence="5"/>
<reference evidence="7" key="1">
    <citation type="submission" date="2021-03" db="EMBL/GenBank/DDBJ databases">
        <authorList>
            <person name="Tagirdzhanova G."/>
        </authorList>
    </citation>
    <scope>NUCLEOTIDE SEQUENCE</scope>
</reference>
<dbReference type="GO" id="GO:0031505">
    <property type="term" value="P:fungal-type cell wall organization"/>
    <property type="evidence" value="ECO:0007669"/>
    <property type="project" value="TreeGrafter"/>
</dbReference>
<evidence type="ECO:0000256" key="5">
    <source>
        <dbReference type="RuleBase" id="RU361209"/>
    </source>
</evidence>
<protein>
    <recommendedName>
        <fullName evidence="5">1,3-beta-glucanosyltransferase</fullName>
        <ecNumber evidence="5">2.4.1.-</ecNumber>
    </recommendedName>
</protein>
<keyword evidence="8" id="KW-1185">Reference proteome</keyword>
<comment type="subcellular location">
    <subcellularLocation>
        <location evidence="1 5">Cell membrane</location>
        <topology evidence="1 5">Lipid-anchor</topology>
        <topology evidence="1 5">GPI-anchor</topology>
    </subcellularLocation>
</comment>
<feature type="chain" id="PRO_5034945250" description="1,3-beta-glucanosyltransferase" evidence="5">
    <location>
        <begin position="22"/>
        <end position="501"/>
    </location>
</feature>
<accession>A0A8H3J3D8</accession>
<dbReference type="PANTHER" id="PTHR31468">
    <property type="entry name" value="1,3-BETA-GLUCANOSYLTRANSFERASE GAS1"/>
    <property type="match status" value="1"/>
</dbReference>
<keyword evidence="3 5" id="KW-0732">Signal</keyword>
<dbReference type="GO" id="GO:0005886">
    <property type="term" value="C:plasma membrane"/>
    <property type="evidence" value="ECO:0007669"/>
    <property type="project" value="UniProtKB-SubCell"/>
</dbReference>
<dbReference type="Gene3D" id="3.20.20.80">
    <property type="entry name" value="Glycosidases"/>
    <property type="match status" value="1"/>
</dbReference>
<dbReference type="OrthoDB" id="421038at2759"/>
<gene>
    <name evidence="7" type="ORF">ALECFALPRED_008396</name>
</gene>
<dbReference type="InterPro" id="IPR004886">
    <property type="entry name" value="Glucanosyltransferase"/>
</dbReference>
<organism evidence="7 8">
    <name type="scientific">Alectoria fallacina</name>
    <dbReference type="NCBI Taxonomy" id="1903189"/>
    <lineage>
        <taxon>Eukaryota</taxon>
        <taxon>Fungi</taxon>
        <taxon>Dikarya</taxon>
        <taxon>Ascomycota</taxon>
        <taxon>Pezizomycotina</taxon>
        <taxon>Lecanoromycetes</taxon>
        <taxon>OSLEUM clade</taxon>
        <taxon>Lecanoromycetidae</taxon>
        <taxon>Lecanorales</taxon>
        <taxon>Lecanorineae</taxon>
        <taxon>Parmeliaceae</taxon>
        <taxon>Alectoria</taxon>
    </lineage>
</organism>
<keyword evidence="4" id="KW-0325">Glycoprotein</keyword>
<evidence type="ECO:0000256" key="2">
    <source>
        <dbReference type="ARBA" id="ARBA00007528"/>
    </source>
</evidence>
<evidence type="ECO:0000313" key="7">
    <source>
        <dbReference type="EMBL" id="CAF9939986.1"/>
    </source>
</evidence>
<dbReference type="GO" id="GO:0071970">
    <property type="term" value="P:fungal-type cell wall (1-&gt;3)-beta-D-glucan biosynthetic process"/>
    <property type="evidence" value="ECO:0007669"/>
    <property type="project" value="TreeGrafter"/>
</dbReference>
<keyword evidence="5" id="KW-0808">Transferase</keyword>
<feature type="compositionally biased region" description="Low complexity" evidence="6">
    <location>
        <begin position="456"/>
        <end position="477"/>
    </location>
</feature>